<comment type="caution">
    <text evidence="1">The sequence shown here is derived from an EMBL/GenBank/DDBJ whole genome shotgun (WGS) entry which is preliminary data.</text>
</comment>
<reference evidence="1" key="1">
    <citation type="journal article" date="2023" name="Insect Mol. Biol.">
        <title>Genome sequencing provides insights into the evolution of gene families encoding plant cell wall-degrading enzymes in longhorned beetles.</title>
        <authorList>
            <person name="Shin N.R."/>
            <person name="Okamura Y."/>
            <person name="Kirsch R."/>
            <person name="Pauchet Y."/>
        </authorList>
    </citation>
    <scope>NUCLEOTIDE SEQUENCE</scope>
    <source>
        <strain evidence="1">RBIC_L_NR</strain>
    </source>
</reference>
<proteinExistence type="predicted"/>
<name>A0AAV8WYE6_9CUCU</name>
<accession>A0AAV8WYE6</accession>
<evidence type="ECO:0000313" key="2">
    <source>
        <dbReference type="Proteomes" id="UP001162156"/>
    </source>
</evidence>
<organism evidence="1 2">
    <name type="scientific">Rhamnusium bicolor</name>
    <dbReference type="NCBI Taxonomy" id="1586634"/>
    <lineage>
        <taxon>Eukaryota</taxon>
        <taxon>Metazoa</taxon>
        <taxon>Ecdysozoa</taxon>
        <taxon>Arthropoda</taxon>
        <taxon>Hexapoda</taxon>
        <taxon>Insecta</taxon>
        <taxon>Pterygota</taxon>
        <taxon>Neoptera</taxon>
        <taxon>Endopterygota</taxon>
        <taxon>Coleoptera</taxon>
        <taxon>Polyphaga</taxon>
        <taxon>Cucujiformia</taxon>
        <taxon>Chrysomeloidea</taxon>
        <taxon>Cerambycidae</taxon>
        <taxon>Lepturinae</taxon>
        <taxon>Rhagiini</taxon>
        <taxon>Rhamnusium</taxon>
    </lineage>
</organism>
<dbReference type="EMBL" id="JANEYF010004319">
    <property type="protein sequence ID" value="KAJ8931504.1"/>
    <property type="molecule type" value="Genomic_DNA"/>
</dbReference>
<sequence length="158" mass="18401">MPADRKTSVFEKISKIGWTYTPPKPAIREETDEKMEESRNSYFKFEDVFDDGGNFKTNDEDIGKDEFLVKGDSLNVTFKQCNDSKAPLCSSTLKKNKGRNENAETRNRRNFNFNKFKIKLDFLRVLTPKKTANRTSSYDNVESNVKYKKMRNIKSNTL</sequence>
<dbReference type="Proteomes" id="UP001162156">
    <property type="component" value="Unassembled WGS sequence"/>
</dbReference>
<gene>
    <name evidence="1" type="ORF">NQ314_015577</name>
</gene>
<keyword evidence="2" id="KW-1185">Reference proteome</keyword>
<dbReference type="AlphaFoldDB" id="A0AAV8WYE6"/>
<protein>
    <submittedName>
        <fullName evidence="1">Uncharacterized protein</fullName>
    </submittedName>
</protein>
<evidence type="ECO:0000313" key="1">
    <source>
        <dbReference type="EMBL" id="KAJ8931504.1"/>
    </source>
</evidence>